<reference evidence="2" key="1">
    <citation type="submission" date="2023-08" db="EMBL/GenBank/DDBJ databases">
        <title>Nitrogen cycling bacteria in agricultural field soils.</title>
        <authorList>
            <person name="Jang J."/>
        </authorList>
    </citation>
    <scope>NUCLEOTIDE SEQUENCE</scope>
    <source>
        <strain evidence="2">PS3-36</strain>
    </source>
</reference>
<keyword evidence="3" id="KW-1185">Reference proteome</keyword>
<dbReference type="AlphaFoldDB" id="A0AA90QUE7"/>
<evidence type="ECO:0000256" key="1">
    <source>
        <dbReference type="SAM" id="SignalP"/>
    </source>
</evidence>
<keyword evidence="1" id="KW-0732">Signal</keyword>
<evidence type="ECO:0000313" key="2">
    <source>
        <dbReference type="EMBL" id="MDQ6594982.1"/>
    </source>
</evidence>
<dbReference type="Proteomes" id="UP001178888">
    <property type="component" value="Unassembled WGS sequence"/>
</dbReference>
<accession>A0AA90QUE7</accession>
<feature type="signal peptide" evidence="1">
    <location>
        <begin position="1"/>
        <end position="27"/>
    </location>
</feature>
<proteinExistence type="predicted"/>
<gene>
    <name evidence="2" type="ORF">RCG21_00710</name>
</gene>
<sequence length="224" mass="24823">MRKFTKLGTTLAITGAVSLSFTLGAMAATKVSLFYNGKQKSTSIKVINNNAYVPLKDAVSWFNGKVTYDKKNNKYTVTSKDYKPATPTSKKSYTVNLNKTSGAMKLHISKVTIDSKYKEDEYSTPIKAIILDVKVTNTSTKKLRWHLDNGLYALNTGEQIDSSYSSDVDDNFLLGGVTKSGKVVLEVKSSNLDSINSIKFDLDPAYDADYNDIGTEQTFDLKFR</sequence>
<feature type="chain" id="PRO_5041634056" description="DUF4352 domain-containing protein" evidence="1">
    <location>
        <begin position="28"/>
        <end position="224"/>
    </location>
</feature>
<evidence type="ECO:0008006" key="4">
    <source>
        <dbReference type="Google" id="ProtNLM"/>
    </source>
</evidence>
<organism evidence="2 3">
    <name type="scientific">Bacillus salipaludis</name>
    <dbReference type="NCBI Taxonomy" id="2547811"/>
    <lineage>
        <taxon>Bacteria</taxon>
        <taxon>Bacillati</taxon>
        <taxon>Bacillota</taxon>
        <taxon>Bacilli</taxon>
        <taxon>Bacillales</taxon>
        <taxon>Bacillaceae</taxon>
        <taxon>Bacillus</taxon>
    </lineage>
</organism>
<name>A0AA90QUE7_9BACI</name>
<protein>
    <recommendedName>
        <fullName evidence="4">DUF4352 domain-containing protein</fullName>
    </recommendedName>
</protein>
<evidence type="ECO:0000313" key="3">
    <source>
        <dbReference type="Proteomes" id="UP001178888"/>
    </source>
</evidence>
<dbReference type="EMBL" id="JAVGVR010000001">
    <property type="protein sequence ID" value="MDQ6594982.1"/>
    <property type="molecule type" value="Genomic_DNA"/>
</dbReference>
<dbReference type="RefSeq" id="WP_308912715.1">
    <property type="nucleotide sequence ID" value="NZ_JAVGVR010000001.1"/>
</dbReference>
<comment type="caution">
    <text evidence="2">The sequence shown here is derived from an EMBL/GenBank/DDBJ whole genome shotgun (WGS) entry which is preliminary data.</text>
</comment>